<organism evidence="5 6">
    <name type="scientific">Sphingobium xenophagum</name>
    <dbReference type="NCBI Taxonomy" id="121428"/>
    <lineage>
        <taxon>Bacteria</taxon>
        <taxon>Pseudomonadati</taxon>
        <taxon>Pseudomonadota</taxon>
        <taxon>Alphaproteobacteria</taxon>
        <taxon>Sphingomonadales</taxon>
        <taxon>Sphingomonadaceae</taxon>
        <taxon>Sphingobium</taxon>
    </lineage>
</organism>
<evidence type="ECO:0000256" key="2">
    <source>
        <dbReference type="ARBA" id="ARBA00022801"/>
    </source>
</evidence>
<dbReference type="PANTHER" id="PTHR48081:SF8">
    <property type="entry name" value="ALPHA_BETA HYDROLASE FOLD-3 DOMAIN-CONTAINING PROTEIN-RELATED"/>
    <property type="match status" value="1"/>
</dbReference>
<dbReference type="PANTHER" id="PTHR48081">
    <property type="entry name" value="AB HYDROLASE SUPERFAMILY PROTEIN C4A8.06C"/>
    <property type="match status" value="1"/>
</dbReference>
<dbReference type="Proteomes" id="UP001267638">
    <property type="component" value="Unassembled WGS sequence"/>
</dbReference>
<dbReference type="PROSITE" id="PS01174">
    <property type="entry name" value="LIPASE_GDXG_SER"/>
    <property type="match status" value="1"/>
</dbReference>
<evidence type="ECO:0000259" key="4">
    <source>
        <dbReference type="Pfam" id="PF07859"/>
    </source>
</evidence>
<gene>
    <name evidence="5" type="ORF">J2W40_004158</name>
</gene>
<feature type="domain" description="Alpha/beta hydrolase fold-3" evidence="4">
    <location>
        <begin position="66"/>
        <end position="263"/>
    </location>
</feature>
<dbReference type="EMBL" id="JAVDWV010000052">
    <property type="protein sequence ID" value="MDR7157308.1"/>
    <property type="molecule type" value="Genomic_DNA"/>
</dbReference>
<dbReference type="InterPro" id="IPR002168">
    <property type="entry name" value="Lipase_GDXG_HIS_AS"/>
</dbReference>
<keyword evidence="2" id="KW-0378">Hydrolase</keyword>
<evidence type="ECO:0000256" key="3">
    <source>
        <dbReference type="PROSITE-ProRule" id="PRU10038"/>
    </source>
</evidence>
<reference evidence="5 6" key="1">
    <citation type="submission" date="2023-07" db="EMBL/GenBank/DDBJ databases">
        <title>Sorghum-associated microbial communities from plants grown in Nebraska, USA.</title>
        <authorList>
            <person name="Schachtman D."/>
        </authorList>
    </citation>
    <scope>NUCLEOTIDE SEQUENCE [LARGE SCALE GENOMIC DNA]</scope>
    <source>
        <strain evidence="5 6">4256</strain>
    </source>
</reference>
<dbReference type="RefSeq" id="WP_310227802.1">
    <property type="nucleotide sequence ID" value="NZ_JAVDWV010000052.1"/>
</dbReference>
<evidence type="ECO:0000313" key="6">
    <source>
        <dbReference type="Proteomes" id="UP001267638"/>
    </source>
</evidence>
<dbReference type="Gene3D" id="3.40.50.1820">
    <property type="entry name" value="alpha/beta hydrolase"/>
    <property type="match status" value="1"/>
</dbReference>
<feature type="active site" evidence="3">
    <location>
        <position position="139"/>
    </location>
</feature>
<dbReference type="InterPro" id="IPR029058">
    <property type="entry name" value="AB_hydrolase_fold"/>
</dbReference>
<name>A0ABU1X6V0_SPHXE</name>
<comment type="similarity">
    <text evidence="1">Belongs to the 'GDXG' lipolytic enzyme family.</text>
</comment>
<dbReference type="SUPFAM" id="SSF53474">
    <property type="entry name" value="alpha/beta-Hydrolases"/>
    <property type="match status" value="1"/>
</dbReference>
<dbReference type="InterPro" id="IPR033140">
    <property type="entry name" value="Lipase_GDXG_put_SER_AS"/>
</dbReference>
<evidence type="ECO:0000256" key="1">
    <source>
        <dbReference type="ARBA" id="ARBA00010515"/>
    </source>
</evidence>
<dbReference type="InterPro" id="IPR013094">
    <property type="entry name" value="AB_hydrolase_3"/>
</dbReference>
<evidence type="ECO:0000313" key="5">
    <source>
        <dbReference type="EMBL" id="MDR7157308.1"/>
    </source>
</evidence>
<dbReference type="InterPro" id="IPR050300">
    <property type="entry name" value="GDXG_lipolytic_enzyme"/>
</dbReference>
<proteinExistence type="inferred from homology"/>
<dbReference type="PROSITE" id="PS01173">
    <property type="entry name" value="LIPASE_GDXG_HIS"/>
    <property type="match status" value="1"/>
</dbReference>
<dbReference type="Pfam" id="PF07859">
    <property type="entry name" value="Abhydrolase_3"/>
    <property type="match status" value="1"/>
</dbReference>
<accession>A0ABU1X6V0</accession>
<keyword evidence="6" id="KW-1185">Reference proteome</keyword>
<comment type="caution">
    <text evidence="5">The sequence shown here is derived from an EMBL/GenBank/DDBJ whole genome shotgun (WGS) entry which is preliminary data.</text>
</comment>
<sequence>MNGVVTQASVFCGGIPALRAGHEAAEELQEFRQTIPIPVGATDFRPETISGVRCLVSTALHPRCRIIHMHGGGYVCGSPTHYGEFATRLARVIGAEVWVPDYSLAPENPFPAAIHEMMSVVNALVSDPTCLPVFLSGDSAGGGLALTLASIMRRPVPIAGILLLSPWLDLTISSDGFSRCATSDPMFSKEAAENAARCYLQGEDPAHPLASPLFADLSGLPAVTILVASQEVLAEDSLALVARLLAEGVHFQLVAAPEVSHIWPVLEPHLLPSVHAIQILDHAVSMALDRHER</sequence>
<protein>
    <submittedName>
        <fullName evidence="5">Acetyl esterase/lipase</fullName>
    </submittedName>
</protein>